<comment type="caution">
    <text evidence="3">The sequence shown here is derived from an EMBL/GenBank/DDBJ whole genome shotgun (WGS) entry which is preliminary data.</text>
</comment>
<dbReference type="NCBIfam" id="TIGR01451">
    <property type="entry name" value="B_ant_repeat"/>
    <property type="match status" value="1"/>
</dbReference>
<keyword evidence="1" id="KW-0732">Signal</keyword>
<keyword evidence="4" id="KW-1185">Reference proteome</keyword>
<reference evidence="3 4" key="1">
    <citation type="submission" date="2020-08" db="EMBL/GenBank/DDBJ databases">
        <title>The Agave Microbiome: Exploring the role of microbial communities in plant adaptations to desert environments.</title>
        <authorList>
            <person name="Partida-Martinez L.P."/>
        </authorList>
    </citation>
    <scope>NUCLEOTIDE SEQUENCE [LARGE SCALE GENOMIC DNA]</scope>
    <source>
        <strain evidence="3 4">AT3.2</strain>
    </source>
</reference>
<dbReference type="InterPro" id="IPR008969">
    <property type="entry name" value="CarboxyPept-like_regulatory"/>
</dbReference>
<name>A0A7X0CDR6_9BURK</name>
<dbReference type="InterPro" id="IPR047589">
    <property type="entry name" value="DUF11_rpt"/>
</dbReference>
<organism evidence="3 4">
    <name type="scientific">Massilia aurea</name>
    <dbReference type="NCBI Taxonomy" id="373040"/>
    <lineage>
        <taxon>Bacteria</taxon>
        <taxon>Pseudomonadati</taxon>
        <taxon>Pseudomonadota</taxon>
        <taxon>Betaproteobacteria</taxon>
        <taxon>Burkholderiales</taxon>
        <taxon>Oxalobacteraceae</taxon>
        <taxon>Telluria group</taxon>
        <taxon>Massilia</taxon>
    </lineage>
</organism>
<dbReference type="Gene3D" id="2.60.40.10">
    <property type="entry name" value="Immunoglobulins"/>
    <property type="match status" value="2"/>
</dbReference>
<dbReference type="PROSITE" id="PS51257">
    <property type="entry name" value="PROKAR_LIPOPROTEIN"/>
    <property type="match status" value="1"/>
</dbReference>
<dbReference type="InterPro" id="IPR013783">
    <property type="entry name" value="Ig-like_fold"/>
</dbReference>
<dbReference type="SUPFAM" id="SSF49464">
    <property type="entry name" value="Carboxypeptidase regulatory domain-like"/>
    <property type="match status" value="1"/>
</dbReference>
<gene>
    <name evidence="3" type="ORF">HD842_001786</name>
</gene>
<feature type="chain" id="PRO_5031373351" evidence="1">
    <location>
        <begin position="26"/>
        <end position="1607"/>
    </location>
</feature>
<dbReference type="Pfam" id="PF01345">
    <property type="entry name" value="DUF11"/>
    <property type="match status" value="1"/>
</dbReference>
<dbReference type="SUPFAM" id="SSF117074">
    <property type="entry name" value="Hypothetical protein PA1324"/>
    <property type="match status" value="1"/>
</dbReference>
<protein>
    <submittedName>
        <fullName evidence="3">Putative repeat protein (TIGR01451 family)</fullName>
    </submittedName>
</protein>
<dbReference type="InterPro" id="IPR001434">
    <property type="entry name" value="OmcB-like_DUF11"/>
</dbReference>
<feature type="domain" description="DUF11" evidence="2">
    <location>
        <begin position="305"/>
        <end position="412"/>
    </location>
</feature>
<evidence type="ECO:0000313" key="3">
    <source>
        <dbReference type="EMBL" id="MBB6133675.1"/>
    </source>
</evidence>
<proteinExistence type="predicted"/>
<dbReference type="Proteomes" id="UP000540787">
    <property type="component" value="Unassembled WGS sequence"/>
</dbReference>
<sequence length="1607" mass="171081">MTTFLRHLVFLCMSFVLWLSCDAGAAINNRASATFVGAAGTSITIESNTVRAVRPDSITYFTSAAYSRVARATELNGNLFLQVDAAECNTDKSVAEQVSVTLISTLTGDRQAFTARETGADTGEYRFNAIAASYRDDDDHEDDAADGIIEVMKNDTLLASVEGCGSGMIQTAILVDPIGIVYDSRSNLPLPGATVTLIDISGAGNGGAPGAPARVFGVDGVTPAPSTVITDRGGMYQFPLVAPSLYRLQVTPPSNYGFPSKRAIGELPAGRTTNLYGSFGGEFTVSETSGVVTIDVPLDPIPGVLYVEKNASRAIVEVGDVLDYTVRVHNTAEQALVDVVVEDRLPAGFSFVPGTLRIDGALVTDRFENRGPTLRIPLDTLAAKSNRVLRYRVRIGGGALQGDGINRAQATSGAPLALVSSVAAAKVKVEAGIFSSKGFILGDVFADCNVNGQRDLGEPGIPDVRIYLEDGSFSQTDADGRYSFADVAPRTHVAKVDLSTMLAGRLAVLSNRNAGDAGSRFVDLKDGELARADFALSGCNPDVLEAIKARAARLRAVLASAAVLTAPSPAAAKAAPELDLATVTNRLGFVGLVDGAILPHAQPTIRVKGGAGSSFTLLVDGVAVDDSHIGKQDTVAAQALELRDYVGVTLKPGHNLIEVRETDSFGNPRGSSVVDVIVPGALARLSVAPLVESAPADGRSLVMVAVRLEDAHGVLIAERTPVTLAASAGQWDQPDLDPREPGHQVFVEGGSAEFALRTAADAGEARLQATSGLLRAKNTLRFLPALRPMVAAGVVEGAFSLNRSRGNTATPLRDFDGFEDRLRHVAGGETVNAGARAAMFAKGQIGADTLLTMSYDSDKDTEPKMFRDINPFAFYPTYGDDARRGFEAQSAGRLYVKAERNRSYVMFGDFVPPGVTPARNLGAYNRNLTGLRQHAELDGLTVDSFLSYDSTRQMVEEFAANGTSGPFLTGGGLMVINSERIEIIVRDRDQTGVILSRRALVRYVDYDIDPLSGRILLRAPVPSLDENLNPVSLRLAYEVDQNGARFLVGGVAAQYQIGSHVDLGASAVEDRNPAAPTRLVSVNASVKPDEKTVVIVEAAQMEKAGLSGRAARFDANRTDGKLESHLFLGRADANFDNPSANLPKGRTEGGANVRYRFTERTSVGLEGLHTADLTTDATRNGVQLFAGYAFENGLQAEVGMRHSREEGGAGVIVAKPDLTSVRAKLGMQIPGLPQAGVFVEGEQDIHDNGRRMVALGGDYRFAGGSRVYGRHELISSLGSTYALNQGQQRHATVFGVDTDYMHDGRVFSEYRAGGTSPAGTVTGERQAEAALGLRNLWTLGDGVRANTSFERVKVLSGANNNEAIALTGAIEVSRHPTWTGNARLELRHGADSDGLLSTLGLAYKIDDGWTFLGKNTLAATRSNASKTMRVTELLQSGVAYRALQSIGVNGLAKYEYKLERDDGLADLKRAVHAVSVGANWQLRTDTTVSARYAAKMAMDQSSGLSNRTVSHLVAGRVTHEINADWDIGATAQMLMDRDTRGRQYAAGIEAGYQLQRNMWVSAGYNLLGFKERDLAGADATAKGVYFRVRMKFDENTLQGLLTGDLLK</sequence>
<dbReference type="EMBL" id="JACHBX010000001">
    <property type="protein sequence ID" value="MBB6133675.1"/>
    <property type="molecule type" value="Genomic_DNA"/>
</dbReference>
<dbReference type="Gene3D" id="2.60.40.740">
    <property type="match status" value="1"/>
</dbReference>
<evidence type="ECO:0000313" key="4">
    <source>
        <dbReference type="Proteomes" id="UP000540787"/>
    </source>
</evidence>
<evidence type="ECO:0000256" key="1">
    <source>
        <dbReference type="SAM" id="SignalP"/>
    </source>
</evidence>
<dbReference type="SUPFAM" id="SSF56935">
    <property type="entry name" value="Porins"/>
    <property type="match status" value="1"/>
</dbReference>
<accession>A0A7X0CDR6</accession>
<evidence type="ECO:0000259" key="2">
    <source>
        <dbReference type="Pfam" id="PF01345"/>
    </source>
</evidence>
<feature type="signal peptide" evidence="1">
    <location>
        <begin position="1"/>
        <end position="25"/>
    </location>
</feature>